<reference evidence="3" key="1">
    <citation type="journal article" date="2015" name="Nat. Plants">
        <title>Genome expansion of Arabis alpina linked with retrotransposition and reduced symmetric DNA methylation.</title>
        <authorList>
            <person name="Willing E.M."/>
            <person name="Rawat V."/>
            <person name="Mandakova T."/>
            <person name="Maumus F."/>
            <person name="James G.V."/>
            <person name="Nordstroem K.J."/>
            <person name="Becker C."/>
            <person name="Warthmann N."/>
            <person name="Chica C."/>
            <person name="Szarzynska B."/>
            <person name="Zytnicki M."/>
            <person name="Albani M.C."/>
            <person name="Kiefer C."/>
            <person name="Bergonzi S."/>
            <person name="Castaings L."/>
            <person name="Mateos J.L."/>
            <person name="Berns M.C."/>
            <person name="Bujdoso N."/>
            <person name="Piofczyk T."/>
            <person name="de Lorenzo L."/>
            <person name="Barrero-Sicilia C."/>
            <person name="Mateos I."/>
            <person name="Piednoel M."/>
            <person name="Hagmann J."/>
            <person name="Chen-Min-Tao R."/>
            <person name="Iglesias-Fernandez R."/>
            <person name="Schuster S.C."/>
            <person name="Alonso-Blanco C."/>
            <person name="Roudier F."/>
            <person name="Carbonero P."/>
            <person name="Paz-Ares J."/>
            <person name="Davis S.J."/>
            <person name="Pecinka A."/>
            <person name="Quesneville H."/>
            <person name="Colot V."/>
            <person name="Lysak M.A."/>
            <person name="Weigel D."/>
            <person name="Coupland G."/>
            <person name="Schneeberger K."/>
        </authorList>
    </citation>
    <scope>NUCLEOTIDE SEQUENCE [LARGE SCALE GENOMIC DNA]</scope>
    <source>
        <strain evidence="3">cv. Pajares</strain>
    </source>
</reference>
<dbReference type="Proteomes" id="UP000029120">
    <property type="component" value="Unassembled WGS sequence"/>
</dbReference>
<feature type="region of interest" description="Disordered" evidence="1">
    <location>
        <begin position="1"/>
        <end position="92"/>
    </location>
</feature>
<feature type="compositionally biased region" description="Basic and acidic residues" evidence="1">
    <location>
        <begin position="82"/>
        <end position="92"/>
    </location>
</feature>
<evidence type="ECO:0000313" key="2">
    <source>
        <dbReference type="EMBL" id="KFK22560.1"/>
    </source>
</evidence>
<sequence>MESSTALWRRRCSDLNTTSSLVPTPRPNPVTMNKQRGAKTQNRNTPENASVVGGVVGGNKTSGSRQNRTPSSIETETITPRTRSDDGDKKLT</sequence>
<organism evidence="2 3">
    <name type="scientific">Arabis alpina</name>
    <name type="common">Alpine rock-cress</name>
    <dbReference type="NCBI Taxonomy" id="50452"/>
    <lineage>
        <taxon>Eukaryota</taxon>
        <taxon>Viridiplantae</taxon>
        <taxon>Streptophyta</taxon>
        <taxon>Embryophyta</taxon>
        <taxon>Tracheophyta</taxon>
        <taxon>Spermatophyta</taxon>
        <taxon>Magnoliopsida</taxon>
        <taxon>eudicotyledons</taxon>
        <taxon>Gunneridae</taxon>
        <taxon>Pentapetalae</taxon>
        <taxon>rosids</taxon>
        <taxon>malvids</taxon>
        <taxon>Brassicales</taxon>
        <taxon>Brassicaceae</taxon>
        <taxon>Arabideae</taxon>
        <taxon>Arabis</taxon>
    </lineage>
</organism>
<protein>
    <submittedName>
        <fullName evidence="2">Uncharacterized protein</fullName>
    </submittedName>
</protein>
<gene>
    <name evidence="2" type="ORF">AALP_AAs62632U000100</name>
</gene>
<name>A0A087FY58_ARAAL</name>
<dbReference type="Gramene" id="KFK22560">
    <property type="protein sequence ID" value="KFK22560"/>
    <property type="gene ID" value="AALP_AAs62632U000100"/>
</dbReference>
<dbReference type="AlphaFoldDB" id="A0A087FY58"/>
<evidence type="ECO:0000256" key="1">
    <source>
        <dbReference type="SAM" id="MobiDB-lite"/>
    </source>
</evidence>
<evidence type="ECO:0000313" key="3">
    <source>
        <dbReference type="Proteomes" id="UP000029120"/>
    </source>
</evidence>
<keyword evidence="3" id="KW-1185">Reference proteome</keyword>
<feature type="compositionally biased region" description="Polar residues" evidence="1">
    <location>
        <begin position="59"/>
        <end position="81"/>
    </location>
</feature>
<proteinExistence type="predicted"/>
<feature type="compositionally biased region" description="Polar residues" evidence="1">
    <location>
        <begin position="30"/>
        <end position="48"/>
    </location>
</feature>
<dbReference type="EMBL" id="KL988013">
    <property type="protein sequence ID" value="KFK22560.1"/>
    <property type="molecule type" value="Genomic_DNA"/>
</dbReference>
<accession>A0A087FY58</accession>